<keyword evidence="1 3" id="KW-0853">WD repeat</keyword>
<dbReference type="InterPro" id="IPR053299">
    <property type="entry name" value="ASTRA_WD_repeat"/>
</dbReference>
<feature type="repeat" description="WD" evidence="3">
    <location>
        <begin position="1256"/>
        <end position="1297"/>
    </location>
</feature>
<dbReference type="Proteomes" id="UP000326169">
    <property type="component" value="Unassembled WGS sequence"/>
</dbReference>
<feature type="repeat" description="WD" evidence="3">
    <location>
        <begin position="1171"/>
        <end position="1205"/>
    </location>
</feature>
<feature type="repeat" description="WD" evidence="3">
    <location>
        <begin position="1214"/>
        <end position="1255"/>
    </location>
</feature>
<evidence type="ECO:0000256" key="2">
    <source>
        <dbReference type="ARBA" id="ARBA00022737"/>
    </source>
</evidence>
<dbReference type="InterPro" id="IPR019775">
    <property type="entry name" value="WD40_repeat_CS"/>
</dbReference>
<dbReference type="PROSITE" id="PS50082">
    <property type="entry name" value="WD_REPEATS_2"/>
    <property type="match status" value="14"/>
</dbReference>
<evidence type="ECO:0000313" key="7">
    <source>
        <dbReference type="Proteomes" id="UP000326169"/>
    </source>
</evidence>
<dbReference type="InterPro" id="IPR001680">
    <property type="entry name" value="WD40_rpt"/>
</dbReference>
<dbReference type="Gene3D" id="3.40.50.300">
    <property type="entry name" value="P-loop containing nucleotide triphosphate hydrolases"/>
    <property type="match status" value="1"/>
</dbReference>
<evidence type="ECO:0000256" key="1">
    <source>
        <dbReference type="ARBA" id="ARBA00022574"/>
    </source>
</evidence>
<dbReference type="InterPro" id="IPR054557">
    <property type="entry name" value="NA-iREase1_dom"/>
</dbReference>
<dbReference type="PROSITE" id="PS50294">
    <property type="entry name" value="WD_REPEATS_REGION"/>
    <property type="match status" value="13"/>
</dbReference>
<dbReference type="InterPro" id="IPR058651">
    <property type="entry name" value="HTH_VMAP-M9"/>
</dbReference>
<dbReference type="Pfam" id="PF22722">
    <property type="entry name" value="NA-iREase1"/>
    <property type="match status" value="1"/>
</dbReference>
<dbReference type="InterPro" id="IPR027417">
    <property type="entry name" value="P-loop_NTPase"/>
</dbReference>
<dbReference type="SUPFAM" id="SSF52540">
    <property type="entry name" value="P-loop containing nucleoside triphosphate hydrolases"/>
    <property type="match status" value="1"/>
</dbReference>
<feature type="repeat" description="WD" evidence="3">
    <location>
        <begin position="1087"/>
        <end position="1128"/>
    </location>
</feature>
<feature type="repeat" description="WD" evidence="3">
    <location>
        <begin position="910"/>
        <end position="951"/>
    </location>
</feature>
<dbReference type="InterPro" id="IPR015943">
    <property type="entry name" value="WD40/YVTN_repeat-like_dom_sf"/>
</dbReference>
<feature type="repeat" description="WD" evidence="3">
    <location>
        <begin position="952"/>
        <end position="993"/>
    </location>
</feature>
<gene>
    <name evidence="6" type="ORF">NIES46_35040</name>
</gene>
<dbReference type="SMART" id="SM00320">
    <property type="entry name" value="WD40"/>
    <property type="match status" value="14"/>
</dbReference>
<reference evidence="6 7" key="1">
    <citation type="journal article" date="2019" name="J Genomics">
        <title>The Draft Genome of a Hydrogen-producing Cyanobacterium, Arthrospira platensis NIES-46.</title>
        <authorList>
            <person name="Suzuki S."/>
            <person name="Yamaguchi H."/>
            <person name="Kawachi M."/>
        </authorList>
    </citation>
    <scope>NUCLEOTIDE SEQUENCE [LARGE SCALE GENOMIC DNA]</scope>
    <source>
        <strain evidence="6 7">NIES-46</strain>
    </source>
</reference>
<dbReference type="SUPFAM" id="SSF50978">
    <property type="entry name" value="WD40 repeat-like"/>
    <property type="match status" value="2"/>
</dbReference>
<dbReference type="InterPro" id="IPR036322">
    <property type="entry name" value="WD40_repeat_dom_sf"/>
</dbReference>
<dbReference type="Pfam" id="PF00805">
    <property type="entry name" value="Pentapeptide"/>
    <property type="match status" value="1"/>
</dbReference>
<dbReference type="RefSeq" id="WP_006618987.1">
    <property type="nucleotide sequence ID" value="NZ_BIMW01000130.1"/>
</dbReference>
<dbReference type="EMBL" id="BIMW01000130">
    <property type="protein sequence ID" value="GCE95440.1"/>
    <property type="molecule type" value="Genomic_DNA"/>
</dbReference>
<dbReference type="CDD" id="cd00200">
    <property type="entry name" value="WD40"/>
    <property type="match status" value="2"/>
</dbReference>
<dbReference type="Gene3D" id="2.130.10.10">
    <property type="entry name" value="YVTN repeat-like/Quinoprotein amine dehydrogenase"/>
    <property type="match status" value="6"/>
</dbReference>
<evidence type="ECO:0000313" key="6">
    <source>
        <dbReference type="EMBL" id="GCE95440.1"/>
    </source>
</evidence>
<dbReference type="InterPro" id="IPR020472">
    <property type="entry name" value="WD40_PAC1"/>
</dbReference>
<keyword evidence="2" id="KW-0677">Repeat</keyword>
<dbReference type="PRINTS" id="PR00320">
    <property type="entry name" value="GPROTEINBRPT"/>
</dbReference>
<feature type="repeat" description="WD" evidence="3">
    <location>
        <begin position="776"/>
        <end position="817"/>
    </location>
</feature>
<feature type="domain" description="NACHT-associated inactive Restriction Endonuclease 1 sensor" evidence="4">
    <location>
        <begin position="97"/>
        <end position="206"/>
    </location>
</feature>
<feature type="repeat" description="WD" evidence="3">
    <location>
        <begin position="997"/>
        <end position="1031"/>
    </location>
</feature>
<sequence length="1415" mass="160687">MTPEEAFEFVNQKYLGDRQGKSISDLQKQIFCLSWQGKKYDEIETLINFNKVYIRQEAAKLWKRLTDLFDKPVTRTNFRLVVEQAIKADRDRCQFAFPQQMREWFEILDYEFDSRYNIQEVIEGNRFFEWIIKIKARRGYDRILVRGVEGEAELSDFNALRQSVENQRTNEGWLVAVRRVSKAARNAAQKSPNKNLFCYTFDELIDQEADFSGYCQWLEQEIQRRGIHHKYVPLACIKEEVDPHTKQKLGVSHYDEDDGWIDGYVNKWIDDTAKKHLSILGEFGTGKTWFIFHYAGKQLQRYLKAKHKGVERPRLPIVILLRDYASAVNMESLFSEFFFRQHEIPLRGGYSAFEWLNRQGKLLVMFDGFDEMAAKIDRQRMINNFWELAQTVVSGSKVILTCRTEHFPEAKEGRALLNAELQASVAALTGEPPQFEVLELKKFSDQQIRQALSFEASPATVEKVMNNHQLVDLARRPVMSQLILKALPDIEAGKAIDLARIYLYAVTRKMQHDIQKKRTFTSLADKLYFLCELSWEMLSKNRMSLNYREFPDRIRRLFESEVQQQKDLDHWHYDMMGQTMLIRNEDGDYSPAHRSLLEFFVAYKFAAELGILAPDFVELAQSQSHVNPQKTAQNYTWSNYFRREVDVNGEVISIAPLNMFSTESLAHLRTTFGEMPLTKAVLDLLLPMLRPVTNTDEENLQDICDRLREVVKATRRKTLEKVGYVGGNAITLLLKTDKAALEGCDLSHAVILGADFRGASLQDVNFTKANLTNCLFMESMNTVRALAFTPDGKVLATGDESGQIHIWRVADGSKIATLTGHRLSIKTLKFNENGQILVSASYDKIVNFWNLANHECFKSVLIEPDFLCDAPLMPKMKIFLSPNLKILASGSVDGTVQLWDINNGKCLAFLTGHTSWINRIVFSPDGQFLATTSKDTNIKIWDVANAKCLKTLQDHEEEVWGVAFSPDGQILASGSADGTIKLWQIADINNISVAASISAHDSDLRGLAFSPNGKILASGSGDLTAKLWDVSDIHHPQLLNTLQEHTSWIDEIVFTPDGKILAMCAADKKVSLWNVQNINNIKLNSILGGWCNWIRSIVFSPDGKTLASGSDDYYIRIWDIETGDILANLRGHKERVQSVAFSPDGQTIASASRDFTVRCWSVDDHKCLTTLRAHTNQLYAVAFSYDHQLLVSAGDDRTIKLWNVRPTPNLINEINHYPCKIFTVAFSPDSQKIAVGGSDNIVQVWDINFQQTSLKFRGHQGEIISVNFSPNGELLASSSNDNTVRLWDVKTQECLAIFPGQQVWTYLISFSPDGQLLASGGENNTVRLWDVRTHECYATFNGHQSWVLAVAFSPDGETLASSSADETIKLWNVPRRECLKTLRVPRLYERANICGVKGLSDAQKGSLKVLGAIAE</sequence>
<dbReference type="PROSITE" id="PS00678">
    <property type="entry name" value="WD_REPEATS_1"/>
    <property type="match status" value="10"/>
</dbReference>
<evidence type="ECO:0000256" key="3">
    <source>
        <dbReference type="PROSITE-ProRule" id="PRU00221"/>
    </source>
</evidence>
<feature type="repeat" description="WD" evidence="3">
    <location>
        <begin position="1298"/>
        <end position="1339"/>
    </location>
</feature>
<accession>A0A5M3TBQ9</accession>
<dbReference type="Pfam" id="PF26355">
    <property type="entry name" value="HTH_VMAP-M9"/>
    <property type="match status" value="1"/>
</dbReference>
<protein>
    <submittedName>
        <fullName evidence="6">WD-40 repeat protein</fullName>
    </submittedName>
</protein>
<keyword evidence="7" id="KW-1185">Reference proteome</keyword>
<evidence type="ECO:0000259" key="5">
    <source>
        <dbReference type="Pfam" id="PF26355"/>
    </source>
</evidence>
<feature type="domain" description="vWA-MoxR associated protein N-terminal HTH" evidence="5">
    <location>
        <begin position="1"/>
        <end position="84"/>
    </location>
</feature>
<feature type="repeat" description="WD" evidence="3">
    <location>
        <begin position="1340"/>
        <end position="1381"/>
    </location>
</feature>
<organism evidence="6 7">
    <name type="scientific">Limnospira platensis NIES-46</name>
    <dbReference type="NCBI Taxonomy" id="1236695"/>
    <lineage>
        <taxon>Bacteria</taxon>
        <taxon>Bacillati</taxon>
        <taxon>Cyanobacteriota</taxon>
        <taxon>Cyanophyceae</taxon>
        <taxon>Oscillatoriophycideae</taxon>
        <taxon>Oscillatoriales</taxon>
        <taxon>Sirenicapillariaceae</taxon>
        <taxon>Limnospira</taxon>
    </lineage>
</organism>
<dbReference type="Gene3D" id="2.160.20.80">
    <property type="entry name" value="E3 ubiquitin-protein ligase SopA"/>
    <property type="match status" value="1"/>
</dbReference>
<feature type="repeat" description="WD" evidence="3">
    <location>
        <begin position="818"/>
        <end position="859"/>
    </location>
</feature>
<proteinExistence type="predicted"/>
<dbReference type="SUPFAM" id="SSF141571">
    <property type="entry name" value="Pentapeptide repeat-like"/>
    <property type="match status" value="1"/>
</dbReference>
<dbReference type="GeneID" id="301684286"/>
<feature type="repeat" description="WD" evidence="3">
    <location>
        <begin position="1042"/>
        <end position="1083"/>
    </location>
</feature>
<dbReference type="InterPro" id="IPR001646">
    <property type="entry name" value="5peptide_repeat"/>
</dbReference>
<dbReference type="PANTHER" id="PTHR44156">
    <property type="entry name" value="SUPERNUMERARY LIMBS, ISOFORM B-RELATED"/>
    <property type="match status" value="1"/>
</dbReference>
<dbReference type="Pfam" id="PF00400">
    <property type="entry name" value="WD40"/>
    <property type="match status" value="14"/>
</dbReference>
<evidence type="ECO:0000259" key="4">
    <source>
        <dbReference type="Pfam" id="PF22722"/>
    </source>
</evidence>
<feature type="repeat" description="WD" evidence="3">
    <location>
        <begin position="880"/>
        <end position="909"/>
    </location>
</feature>
<comment type="caution">
    <text evidence="6">The sequence shown here is derived from an EMBL/GenBank/DDBJ whole genome shotgun (WGS) entry which is preliminary data.</text>
</comment>
<feature type="repeat" description="WD" evidence="3">
    <location>
        <begin position="1129"/>
        <end position="1170"/>
    </location>
</feature>
<name>A0A5M3TBQ9_LIMPL</name>